<keyword evidence="2" id="KW-0472">Membrane</keyword>
<gene>
    <name evidence="3" type="ORF">DDF65_17375</name>
</gene>
<keyword evidence="2" id="KW-0812">Transmembrane</keyword>
<feature type="region of interest" description="Disordered" evidence="1">
    <location>
        <begin position="256"/>
        <end position="276"/>
    </location>
</feature>
<evidence type="ECO:0000256" key="2">
    <source>
        <dbReference type="SAM" id="Phobius"/>
    </source>
</evidence>
<evidence type="ECO:0000313" key="3">
    <source>
        <dbReference type="EMBL" id="PVM76692.1"/>
    </source>
</evidence>
<accession>A0A2T9J623</accession>
<comment type="caution">
    <text evidence="3">The sequence shown here is derived from an EMBL/GenBank/DDBJ whole genome shotgun (WGS) entry which is preliminary data.</text>
</comment>
<dbReference type="AlphaFoldDB" id="A0A2T9J623"/>
<sequence>MTSQPSSLLKKLAPYLGGATVFTLFMWLAIPEPFGSLGGNLFAGCLEAWFLTFVIDRVLATVEEERLLPARKAMLREADWIRLDVATFLNDVIETYVREDELPIVARVLEGASVGELGVVCSRFRMADEKRAGEGRPGGASLPWRDVVDRNLRPTSVKLGRFIDRYSALAPPELVEAAQELENSILFSDFFDGQANPYGWTHQGWAHVLAVSSAFGGAIRQVADEIGGKIEVYEVPSESLLTPGLIAMKRELEARRGATGSGGDRREGAVTASPAP</sequence>
<name>A0A2T9J623_9CAUL</name>
<organism evidence="3 4">
    <name type="scientific">Caulobacter radicis</name>
    <dbReference type="NCBI Taxonomy" id="2172650"/>
    <lineage>
        <taxon>Bacteria</taxon>
        <taxon>Pseudomonadati</taxon>
        <taxon>Pseudomonadota</taxon>
        <taxon>Alphaproteobacteria</taxon>
        <taxon>Caulobacterales</taxon>
        <taxon>Caulobacteraceae</taxon>
        <taxon>Caulobacter</taxon>
    </lineage>
</organism>
<proteinExistence type="predicted"/>
<dbReference type="RefSeq" id="WP_116568910.1">
    <property type="nucleotide sequence ID" value="NZ_QDKP01000050.1"/>
</dbReference>
<feature type="transmembrane region" description="Helical" evidence="2">
    <location>
        <begin position="12"/>
        <end position="29"/>
    </location>
</feature>
<keyword evidence="2" id="KW-1133">Transmembrane helix</keyword>
<keyword evidence="4" id="KW-1185">Reference proteome</keyword>
<protein>
    <submittedName>
        <fullName evidence="3">Uncharacterized protein</fullName>
    </submittedName>
</protein>
<reference evidence="3 4" key="1">
    <citation type="submission" date="2018-04" db="EMBL/GenBank/DDBJ databases">
        <title>The genome sequence of Caulobacter sp. 736.</title>
        <authorList>
            <person name="Gao J."/>
            <person name="Sun J."/>
        </authorList>
    </citation>
    <scope>NUCLEOTIDE SEQUENCE [LARGE SCALE GENOMIC DNA]</scope>
    <source>
        <strain evidence="3 4">736</strain>
    </source>
</reference>
<dbReference type="Proteomes" id="UP000244913">
    <property type="component" value="Unassembled WGS sequence"/>
</dbReference>
<dbReference type="EMBL" id="QDKP01000050">
    <property type="protein sequence ID" value="PVM76692.1"/>
    <property type="molecule type" value="Genomic_DNA"/>
</dbReference>
<evidence type="ECO:0000256" key="1">
    <source>
        <dbReference type="SAM" id="MobiDB-lite"/>
    </source>
</evidence>
<evidence type="ECO:0000313" key="4">
    <source>
        <dbReference type="Proteomes" id="UP000244913"/>
    </source>
</evidence>